<evidence type="ECO:0000313" key="1">
    <source>
        <dbReference type="Proteomes" id="UP000504637"/>
    </source>
</evidence>
<gene>
    <name evidence="2" type="ORF">K489DRAFT_385246</name>
</gene>
<dbReference type="RefSeq" id="XP_033455165.1">
    <property type="nucleotide sequence ID" value="XM_033606048.1"/>
</dbReference>
<name>A0A6J3LS63_9PEZI</name>
<organism evidence="2">
    <name type="scientific">Dissoconium aciculare CBS 342.82</name>
    <dbReference type="NCBI Taxonomy" id="1314786"/>
    <lineage>
        <taxon>Eukaryota</taxon>
        <taxon>Fungi</taxon>
        <taxon>Dikarya</taxon>
        <taxon>Ascomycota</taxon>
        <taxon>Pezizomycotina</taxon>
        <taxon>Dothideomycetes</taxon>
        <taxon>Dothideomycetidae</taxon>
        <taxon>Mycosphaerellales</taxon>
        <taxon>Dissoconiaceae</taxon>
        <taxon>Dissoconium</taxon>
    </lineage>
</organism>
<dbReference type="AlphaFoldDB" id="A0A6J3LS63"/>
<evidence type="ECO:0000313" key="2">
    <source>
        <dbReference type="RefSeq" id="XP_033455165.1"/>
    </source>
</evidence>
<dbReference type="Proteomes" id="UP000504637">
    <property type="component" value="Unplaced"/>
</dbReference>
<reference evidence="2" key="3">
    <citation type="submission" date="2025-08" db="UniProtKB">
        <authorList>
            <consortium name="RefSeq"/>
        </authorList>
    </citation>
    <scope>IDENTIFICATION</scope>
    <source>
        <strain evidence="2">CBS 342.82</strain>
    </source>
</reference>
<reference evidence="2" key="2">
    <citation type="submission" date="2020-04" db="EMBL/GenBank/DDBJ databases">
        <authorList>
            <consortium name="NCBI Genome Project"/>
        </authorList>
    </citation>
    <scope>NUCLEOTIDE SEQUENCE</scope>
    <source>
        <strain evidence="2">CBS 342.82</strain>
    </source>
</reference>
<dbReference type="GeneID" id="54363848"/>
<reference evidence="2" key="1">
    <citation type="submission" date="2020-01" db="EMBL/GenBank/DDBJ databases">
        <authorList>
            <consortium name="DOE Joint Genome Institute"/>
            <person name="Haridas S."/>
            <person name="Albert R."/>
            <person name="Binder M."/>
            <person name="Bloem J."/>
            <person name="Labutti K."/>
            <person name="Salamov A."/>
            <person name="Andreopoulos B."/>
            <person name="Baker S.E."/>
            <person name="Barry K."/>
            <person name="Bills G."/>
            <person name="Bluhm B.H."/>
            <person name="Cannon C."/>
            <person name="Castanera R."/>
            <person name="Culley D.E."/>
            <person name="Daum C."/>
            <person name="Ezra D."/>
            <person name="Gonzalez J.B."/>
            <person name="Henrissat B."/>
            <person name="Kuo A."/>
            <person name="Liang C."/>
            <person name="Lipzen A."/>
            <person name="Lutzoni F."/>
            <person name="Magnuson J."/>
            <person name="Mondo S."/>
            <person name="Nolan M."/>
            <person name="Ohm R."/>
            <person name="Pangilinan J."/>
            <person name="Park H.-J."/>
            <person name="Ramirez L."/>
            <person name="Alfaro M."/>
            <person name="Sun H."/>
            <person name="Tritt A."/>
            <person name="Yoshinaga Y."/>
            <person name="Zwiers L.-H."/>
            <person name="Turgeon B.G."/>
            <person name="Goodwin S.B."/>
            <person name="Spatafora J.W."/>
            <person name="Crous P.W."/>
            <person name="Grigoriev I.V."/>
        </authorList>
    </citation>
    <scope>NUCLEOTIDE SEQUENCE</scope>
    <source>
        <strain evidence="2">CBS 342.82</strain>
    </source>
</reference>
<proteinExistence type="predicted"/>
<protein>
    <submittedName>
        <fullName evidence="2">Uncharacterized protein</fullName>
    </submittedName>
</protein>
<keyword evidence="1" id="KW-1185">Reference proteome</keyword>
<accession>A0A6J3LS63</accession>
<sequence length="184" mass="19760">MIVPSHVQPEIYPFVTSAVQCSAVQCSARACTSVMESCAFSPLHLIAAGGFKVQPTVLRSAGTLIDHECKTTTVYPGSKDKGMAARLAHVHDMDWSVATFACDHRPCSRSYTPSSPAVLLLPPLLRRRQCGGSMHASYLPFQSRLATSSFQGSFDGLDDSGQADRPRLVGNVAIHPSSYYTGPT</sequence>